<organism evidence="3 4">
    <name type="scientific">Tetranychus urticae</name>
    <name type="common">Two-spotted spider mite</name>
    <dbReference type="NCBI Taxonomy" id="32264"/>
    <lineage>
        <taxon>Eukaryota</taxon>
        <taxon>Metazoa</taxon>
        <taxon>Ecdysozoa</taxon>
        <taxon>Arthropoda</taxon>
        <taxon>Chelicerata</taxon>
        <taxon>Arachnida</taxon>
        <taxon>Acari</taxon>
        <taxon>Acariformes</taxon>
        <taxon>Trombidiformes</taxon>
        <taxon>Prostigmata</taxon>
        <taxon>Eleutherengona</taxon>
        <taxon>Raphignathae</taxon>
        <taxon>Tetranychoidea</taxon>
        <taxon>Tetranychidae</taxon>
        <taxon>Tetranychus</taxon>
    </lineage>
</organism>
<dbReference type="AlphaFoldDB" id="T1KV54"/>
<sequence>MTQSMLLPTVLCILVVLELTATDTPQWRLCLDDSCPIKHLDIPYKQSSTCSKGKSGCFISADAPFNGNSISFELEVVETGQYDRLNEIYWGQNPANVLFNCDPVVTTTAHGYFYPKINGNAIYINGEAYCSWSLDMNNSSFPFELIDQPQYYISQSGYQIYYNLNQTVPVAAANYSQLPKSVEPFVKGYKYKAVGSEKYLLIAREASDTTDFLLKVNGEDPRLVRVNLKSEISIDIDCNFKERSVKVHYKYGQPPYEFKEAYYSTIDESECRWSLSDPLKSNYGIIKPRKTVYELQIIENNMFVYFDEANFKIETPTSASSSSTLAKSLLVIKQDFESFKSL</sequence>
<feature type="domain" description="CS" evidence="2">
    <location>
        <begin position="227"/>
        <end position="276"/>
    </location>
</feature>
<dbReference type="EMBL" id="CAEY01000589">
    <property type="status" value="NOT_ANNOTATED_CDS"/>
    <property type="molecule type" value="Genomic_DNA"/>
</dbReference>
<reference evidence="3" key="2">
    <citation type="submission" date="2015-06" db="UniProtKB">
        <authorList>
            <consortium name="EnsemblMetazoa"/>
        </authorList>
    </citation>
    <scope>IDENTIFICATION</scope>
</reference>
<dbReference type="Proteomes" id="UP000015104">
    <property type="component" value="Unassembled WGS sequence"/>
</dbReference>
<evidence type="ECO:0000313" key="4">
    <source>
        <dbReference type="Proteomes" id="UP000015104"/>
    </source>
</evidence>
<evidence type="ECO:0000259" key="2">
    <source>
        <dbReference type="Pfam" id="PF04969"/>
    </source>
</evidence>
<name>T1KV54_TETUR</name>
<keyword evidence="4" id="KW-1185">Reference proteome</keyword>
<proteinExistence type="predicted"/>
<feature type="chain" id="PRO_5004581167" description="CS domain-containing protein" evidence="1">
    <location>
        <begin position="23"/>
        <end position="342"/>
    </location>
</feature>
<evidence type="ECO:0000313" key="3">
    <source>
        <dbReference type="EnsemblMetazoa" id="tetur22g02500.1"/>
    </source>
</evidence>
<feature type="signal peptide" evidence="1">
    <location>
        <begin position="1"/>
        <end position="22"/>
    </location>
</feature>
<accession>T1KV54</accession>
<dbReference type="EnsemblMetazoa" id="tetur22g02500.1">
    <property type="protein sequence ID" value="tetur22g02500.1"/>
    <property type="gene ID" value="tetur22g02500"/>
</dbReference>
<evidence type="ECO:0000256" key="1">
    <source>
        <dbReference type="SAM" id="SignalP"/>
    </source>
</evidence>
<keyword evidence="1" id="KW-0732">Signal</keyword>
<dbReference type="InterPro" id="IPR007052">
    <property type="entry name" value="CS_dom"/>
</dbReference>
<dbReference type="Pfam" id="PF04969">
    <property type="entry name" value="CS"/>
    <property type="match status" value="1"/>
</dbReference>
<dbReference type="HOGENOM" id="CLU_835038_0_0_1"/>
<reference evidence="4" key="1">
    <citation type="submission" date="2011-08" db="EMBL/GenBank/DDBJ databases">
        <authorList>
            <person name="Rombauts S."/>
        </authorList>
    </citation>
    <scope>NUCLEOTIDE SEQUENCE</scope>
    <source>
        <strain evidence="4">London</strain>
    </source>
</reference>
<protein>
    <recommendedName>
        <fullName evidence="2">CS domain-containing protein</fullName>
    </recommendedName>
</protein>
<dbReference type="CDD" id="cd06463">
    <property type="entry name" value="p23_like"/>
    <property type="match status" value="1"/>
</dbReference>